<gene>
    <name evidence="1" type="ORF">SNEC2469_LOCUS25667</name>
</gene>
<sequence length="255" mass="27908">VEVKEILGDQFVECSFESVCVALAKAIEKGLVPEPGLQTLRNLEPHFEKHGLSSSSPLSAALGLQATLKINVVSMAGEKTAHEVESRGRILDLKCKLGVPFGTKANLSFKDTVLGDSQTFADAGVEEGSDLLLVQEKMSWGEDQKSAMKDLINFLEDDEEVEAVVFGDWGWGNYEEVEEDFRIPENRRGQVLTPYEAGSYMEGWSFLGGHGSPECYAAYIYTNQRVIFVCQYDGLTSLEGIPARPIACMPTMPGG</sequence>
<dbReference type="OrthoDB" id="412586at2759"/>
<dbReference type="CDD" id="cd17039">
    <property type="entry name" value="Ubl_ubiquitin_like"/>
    <property type="match status" value="1"/>
</dbReference>
<reference evidence="1" key="1">
    <citation type="submission" date="2021-02" db="EMBL/GenBank/DDBJ databases">
        <authorList>
            <person name="Dougan E. K."/>
            <person name="Rhodes N."/>
            <person name="Thang M."/>
            <person name="Chan C."/>
        </authorList>
    </citation>
    <scope>NUCLEOTIDE SEQUENCE</scope>
</reference>
<dbReference type="Proteomes" id="UP000601435">
    <property type="component" value="Unassembled WGS sequence"/>
</dbReference>
<comment type="caution">
    <text evidence="1">The sequence shown here is derived from an EMBL/GenBank/DDBJ whole genome shotgun (WGS) entry which is preliminary data.</text>
</comment>
<protein>
    <recommendedName>
        <fullName evidence="3">Ubiquitin-like domain-containing protein</fullName>
    </recommendedName>
</protein>
<proteinExistence type="predicted"/>
<dbReference type="EMBL" id="CAJNJA010050938">
    <property type="protein sequence ID" value="CAE7843205.1"/>
    <property type="molecule type" value="Genomic_DNA"/>
</dbReference>
<dbReference type="AlphaFoldDB" id="A0A812ZVH2"/>
<name>A0A812ZVH2_9DINO</name>
<dbReference type="InterPro" id="IPR029071">
    <property type="entry name" value="Ubiquitin-like_domsf"/>
</dbReference>
<evidence type="ECO:0000313" key="2">
    <source>
        <dbReference type="Proteomes" id="UP000601435"/>
    </source>
</evidence>
<dbReference type="SUPFAM" id="SSF54236">
    <property type="entry name" value="Ubiquitin-like"/>
    <property type="match status" value="1"/>
</dbReference>
<organism evidence="1 2">
    <name type="scientific">Symbiodinium necroappetens</name>
    <dbReference type="NCBI Taxonomy" id="1628268"/>
    <lineage>
        <taxon>Eukaryota</taxon>
        <taxon>Sar</taxon>
        <taxon>Alveolata</taxon>
        <taxon>Dinophyceae</taxon>
        <taxon>Suessiales</taxon>
        <taxon>Symbiodiniaceae</taxon>
        <taxon>Symbiodinium</taxon>
    </lineage>
</organism>
<keyword evidence="2" id="KW-1185">Reference proteome</keyword>
<evidence type="ECO:0008006" key="3">
    <source>
        <dbReference type="Google" id="ProtNLM"/>
    </source>
</evidence>
<evidence type="ECO:0000313" key="1">
    <source>
        <dbReference type="EMBL" id="CAE7843205.1"/>
    </source>
</evidence>
<accession>A0A812ZVH2</accession>
<feature type="non-terminal residue" evidence="1">
    <location>
        <position position="1"/>
    </location>
</feature>
<dbReference type="Gene3D" id="3.10.20.90">
    <property type="entry name" value="Phosphatidylinositol 3-kinase Catalytic Subunit, Chain A, domain 1"/>
    <property type="match status" value="1"/>
</dbReference>